<keyword evidence="1" id="KW-0812">Transmembrane</keyword>
<protein>
    <recommendedName>
        <fullName evidence="3">DUF2085 domain-containing protein</fullName>
    </recommendedName>
</protein>
<keyword evidence="1" id="KW-0472">Membrane</keyword>
<evidence type="ECO:0000313" key="2">
    <source>
        <dbReference type="EMBL" id="KKN67258.1"/>
    </source>
</evidence>
<feature type="transmembrane region" description="Helical" evidence="1">
    <location>
        <begin position="81"/>
        <end position="100"/>
    </location>
</feature>
<keyword evidence="1" id="KW-1133">Transmembrane helix</keyword>
<sequence>MKPLDLKNNKRKINNFVLLLKILKPILLSHHPSCKTFENHTFKIGKRKFCIGCFIGFPTAILGIIVIYYSKLVNVLDSKVLLMASMIFLASFILSPLNLTKIKIIKIIQKFLIGLGSTFLFWWIWTLPNLFIINLLYFLVIFCLLLTILTGYHAYGFYATCKKCQYSLNWKICPGFKDFIEYLEKNNLPNIFNKIKNNIK</sequence>
<dbReference type="AlphaFoldDB" id="A0A0F9VN85"/>
<accession>A0A0F9VN85</accession>
<organism evidence="2">
    <name type="scientific">marine sediment metagenome</name>
    <dbReference type="NCBI Taxonomy" id="412755"/>
    <lineage>
        <taxon>unclassified sequences</taxon>
        <taxon>metagenomes</taxon>
        <taxon>ecological metagenomes</taxon>
    </lineage>
</organism>
<gene>
    <name evidence="2" type="ORF">LCGC14_0463480</name>
</gene>
<feature type="transmembrane region" description="Helical" evidence="1">
    <location>
        <begin position="49"/>
        <end position="69"/>
    </location>
</feature>
<proteinExistence type="predicted"/>
<reference evidence="2" key="1">
    <citation type="journal article" date="2015" name="Nature">
        <title>Complex archaea that bridge the gap between prokaryotes and eukaryotes.</title>
        <authorList>
            <person name="Spang A."/>
            <person name="Saw J.H."/>
            <person name="Jorgensen S.L."/>
            <person name="Zaremba-Niedzwiedzka K."/>
            <person name="Martijn J."/>
            <person name="Lind A.E."/>
            <person name="van Eijk R."/>
            <person name="Schleper C."/>
            <person name="Guy L."/>
            <person name="Ettema T.J."/>
        </authorList>
    </citation>
    <scope>NUCLEOTIDE SEQUENCE</scope>
</reference>
<dbReference type="EMBL" id="LAZR01000479">
    <property type="protein sequence ID" value="KKN67258.1"/>
    <property type="molecule type" value="Genomic_DNA"/>
</dbReference>
<evidence type="ECO:0000256" key="1">
    <source>
        <dbReference type="SAM" id="Phobius"/>
    </source>
</evidence>
<feature type="transmembrane region" description="Helical" evidence="1">
    <location>
        <begin position="107"/>
        <end position="125"/>
    </location>
</feature>
<name>A0A0F9VN85_9ZZZZ</name>
<comment type="caution">
    <text evidence="2">The sequence shown here is derived from an EMBL/GenBank/DDBJ whole genome shotgun (WGS) entry which is preliminary data.</text>
</comment>
<evidence type="ECO:0008006" key="3">
    <source>
        <dbReference type="Google" id="ProtNLM"/>
    </source>
</evidence>
<feature type="transmembrane region" description="Helical" evidence="1">
    <location>
        <begin position="131"/>
        <end position="155"/>
    </location>
</feature>